<dbReference type="InterPro" id="IPR018490">
    <property type="entry name" value="cNMP-bd_dom_sf"/>
</dbReference>
<accession>A0A0P6XZ52</accession>
<dbReference type="Proteomes" id="UP000050514">
    <property type="component" value="Unassembled WGS sequence"/>
</dbReference>
<keyword evidence="1" id="KW-0812">Transmembrane</keyword>
<comment type="caution">
    <text evidence="3">The sequence shown here is derived from an EMBL/GenBank/DDBJ whole genome shotgun (WGS) entry which is preliminary data.</text>
</comment>
<sequence length="555" mass="63816">MEVNRSDVIDLLRGSHLFISLSPAQIEEIANRVEAFLYQEKQVIFEQDAPVESFYFLFSGRVELVRHYKDEEIKVILSEPDYFGEEALADTPPPRLATATALTNVIVLRFNGELIDELKKEYPKVEAAFRLVAASYHLAMRTRMPWRGPREVVHYIGRHHPIFLVLRLILPVFLALLTTIVTSYLDVVLFRGSALGMGLLLLVVLINLGWLVWVVVDFYNDYSIVTNRRVAYLRKILLIYDSRQEVPLDAVLADDVRTTQLGRIIGYGDIIVRTYTGELILSRLAQPYLIVNLINEMRERAKASRKRARLESIDQIIRRRLNLGADEPLPQPSSQEVKPVVKSGKLTQFLSDLFMLRVEQDGTIIYRTHWFILFKKTMLPFLLSLVVVAAMISIFAGILPLPPVLALVIGVLFLPITAGWLVYNYFDWRNDRYIITRDTIIDVYKKPLGTEQKRSAPLKNILSIDFERLGLIGLILNFGTVYIRVGDSTLTFNNVMAPSEVQRELFQRFMEFKQREEERAEASINEQLADWIEEYHRMVQGKSNGKNPTRLGENS</sequence>
<gene>
    <name evidence="3" type="ORF">AC812_11255</name>
</gene>
<dbReference type="OrthoDB" id="152385at2"/>
<keyword evidence="1" id="KW-1133">Transmembrane helix</keyword>
<evidence type="ECO:0000259" key="2">
    <source>
        <dbReference type="PROSITE" id="PS50042"/>
    </source>
</evidence>
<dbReference type="PROSITE" id="PS50042">
    <property type="entry name" value="CNMP_BINDING_3"/>
    <property type="match status" value="1"/>
</dbReference>
<dbReference type="Pfam" id="PF00027">
    <property type="entry name" value="cNMP_binding"/>
    <property type="match status" value="1"/>
</dbReference>
<proteinExistence type="predicted"/>
<feature type="transmembrane region" description="Helical" evidence="1">
    <location>
        <begin position="377"/>
        <end position="398"/>
    </location>
</feature>
<keyword evidence="4" id="KW-1185">Reference proteome</keyword>
<dbReference type="PANTHER" id="PTHR37938">
    <property type="entry name" value="BLL0215 PROTEIN"/>
    <property type="match status" value="1"/>
</dbReference>
<dbReference type="AlphaFoldDB" id="A0A0P6XZ52"/>
<dbReference type="Gene3D" id="2.60.120.10">
    <property type="entry name" value="Jelly Rolls"/>
    <property type="match status" value="1"/>
</dbReference>
<feature type="domain" description="Cyclic nucleotide-binding" evidence="2">
    <location>
        <begin position="17"/>
        <end position="118"/>
    </location>
</feature>
<feature type="transmembrane region" description="Helical" evidence="1">
    <location>
        <begin position="164"/>
        <end position="185"/>
    </location>
</feature>
<dbReference type="InterPro" id="IPR000595">
    <property type="entry name" value="cNMP-bd_dom"/>
</dbReference>
<dbReference type="STRING" id="360411.AC812_11255"/>
<reference evidence="3 4" key="1">
    <citation type="submission" date="2015-07" db="EMBL/GenBank/DDBJ databases">
        <title>Draft genome of Bellilinea caldifistulae DSM 17877.</title>
        <authorList>
            <person name="Hemp J."/>
            <person name="Ward L.M."/>
            <person name="Pace L.A."/>
            <person name="Fischer W.W."/>
        </authorList>
    </citation>
    <scope>NUCLEOTIDE SEQUENCE [LARGE SCALE GENOMIC DNA]</scope>
    <source>
        <strain evidence="3 4">GOMI-1</strain>
    </source>
</reference>
<feature type="transmembrane region" description="Helical" evidence="1">
    <location>
        <begin position="197"/>
        <end position="219"/>
    </location>
</feature>
<keyword evidence="1" id="KW-0472">Membrane</keyword>
<evidence type="ECO:0000313" key="3">
    <source>
        <dbReference type="EMBL" id="KPL74407.1"/>
    </source>
</evidence>
<evidence type="ECO:0000313" key="4">
    <source>
        <dbReference type="Proteomes" id="UP000050514"/>
    </source>
</evidence>
<dbReference type="SMART" id="SM00100">
    <property type="entry name" value="cNMP"/>
    <property type="match status" value="1"/>
</dbReference>
<evidence type="ECO:0000256" key="1">
    <source>
        <dbReference type="SAM" id="Phobius"/>
    </source>
</evidence>
<name>A0A0P6XZ52_9CHLR</name>
<feature type="transmembrane region" description="Helical" evidence="1">
    <location>
        <begin position="404"/>
        <end position="426"/>
    </location>
</feature>
<organism evidence="3 4">
    <name type="scientific">Bellilinea caldifistulae</name>
    <dbReference type="NCBI Taxonomy" id="360411"/>
    <lineage>
        <taxon>Bacteria</taxon>
        <taxon>Bacillati</taxon>
        <taxon>Chloroflexota</taxon>
        <taxon>Anaerolineae</taxon>
        <taxon>Anaerolineales</taxon>
        <taxon>Anaerolineaceae</taxon>
        <taxon>Bellilinea</taxon>
    </lineage>
</organism>
<dbReference type="PANTHER" id="PTHR37938:SF1">
    <property type="entry name" value="BLL0215 PROTEIN"/>
    <property type="match status" value="1"/>
</dbReference>
<dbReference type="SUPFAM" id="SSF51206">
    <property type="entry name" value="cAMP-binding domain-like"/>
    <property type="match status" value="1"/>
</dbReference>
<dbReference type="EMBL" id="LGHJ01000017">
    <property type="protein sequence ID" value="KPL74407.1"/>
    <property type="molecule type" value="Genomic_DNA"/>
</dbReference>
<protein>
    <recommendedName>
        <fullName evidence="2">Cyclic nucleotide-binding domain-containing protein</fullName>
    </recommendedName>
</protein>
<dbReference type="CDD" id="cd00038">
    <property type="entry name" value="CAP_ED"/>
    <property type="match status" value="1"/>
</dbReference>
<dbReference type="RefSeq" id="WP_061918516.1">
    <property type="nucleotide sequence ID" value="NZ_DF967971.1"/>
</dbReference>
<dbReference type="InterPro" id="IPR014710">
    <property type="entry name" value="RmlC-like_jellyroll"/>
</dbReference>